<evidence type="ECO:0000313" key="2">
    <source>
        <dbReference type="EMBL" id="KIW58743.1"/>
    </source>
</evidence>
<feature type="region of interest" description="Disordered" evidence="1">
    <location>
        <begin position="85"/>
        <end position="116"/>
    </location>
</feature>
<evidence type="ECO:0000256" key="1">
    <source>
        <dbReference type="SAM" id="MobiDB-lite"/>
    </source>
</evidence>
<evidence type="ECO:0000313" key="3">
    <source>
        <dbReference type="Proteomes" id="UP000054342"/>
    </source>
</evidence>
<dbReference type="EMBL" id="KN847318">
    <property type="protein sequence ID" value="KIW58743.1"/>
    <property type="molecule type" value="Genomic_DNA"/>
</dbReference>
<dbReference type="HOGENOM" id="CLU_1713283_0_0_1"/>
<reference evidence="2 3" key="1">
    <citation type="submission" date="2015-01" db="EMBL/GenBank/DDBJ databases">
        <title>The Genome Sequence of Exophiala xenobiotica CBS118157.</title>
        <authorList>
            <consortium name="The Broad Institute Genomics Platform"/>
            <person name="Cuomo C."/>
            <person name="de Hoog S."/>
            <person name="Gorbushina A."/>
            <person name="Stielow B."/>
            <person name="Teixiera M."/>
            <person name="Abouelleil A."/>
            <person name="Chapman S.B."/>
            <person name="Priest M."/>
            <person name="Young S.K."/>
            <person name="Wortman J."/>
            <person name="Nusbaum C."/>
            <person name="Birren B."/>
        </authorList>
    </citation>
    <scope>NUCLEOTIDE SEQUENCE [LARGE SCALE GENOMIC DNA]</scope>
    <source>
        <strain evidence="2 3">CBS 118157</strain>
    </source>
</reference>
<feature type="compositionally biased region" description="Polar residues" evidence="1">
    <location>
        <begin position="92"/>
        <end position="104"/>
    </location>
</feature>
<dbReference type="OrthoDB" id="5426775at2759"/>
<dbReference type="AlphaFoldDB" id="A0A0D2ESN7"/>
<dbReference type="GeneID" id="25325149"/>
<feature type="region of interest" description="Disordered" evidence="1">
    <location>
        <begin position="1"/>
        <end position="54"/>
    </location>
</feature>
<accession>A0A0D2ESN7</accession>
<keyword evidence="3" id="KW-1185">Reference proteome</keyword>
<gene>
    <name evidence="2" type="ORF">PV05_03241</name>
</gene>
<protein>
    <submittedName>
        <fullName evidence="2">Uncharacterized protein</fullName>
    </submittedName>
</protein>
<proteinExistence type="predicted"/>
<dbReference type="RefSeq" id="XP_013319327.1">
    <property type="nucleotide sequence ID" value="XM_013463873.1"/>
</dbReference>
<name>A0A0D2ESN7_9EURO</name>
<dbReference type="Proteomes" id="UP000054342">
    <property type="component" value="Unassembled WGS sequence"/>
</dbReference>
<sequence>MPPKRTPAASQRPAKRDTRTVKRRRAVDEDESNNSPKALRRAQHTEARAAPDKKAFIEDWLEESCWSRRASPENEAQLLEVSANMHRKPAPVSSSPGNTFESPVSTSRKSEKSTTSVYVSDYRVSLSYRSIFVERENPPPELMRRAQRLISRS</sequence>
<dbReference type="STRING" id="348802.A0A0D2ESN7"/>
<feature type="compositionally biased region" description="Basic and acidic residues" evidence="1">
    <location>
        <begin position="43"/>
        <end position="54"/>
    </location>
</feature>
<organism evidence="2 3">
    <name type="scientific">Exophiala xenobiotica</name>
    <dbReference type="NCBI Taxonomy" id="348802"/>
    <lineage>
        <taxon>Eukaryota</taxon>
        <taxon>Fungi</taxon>
        <taxon>Dikarya</taxon>
        <taxon>Ascomycota</taxon>
        <taxon>Pezizomycotina</taxon>
        <taxon>Eurotiomycetes</taxon>
        <taxon>Chaetothyriomycetidae</taxon>
        <taxon>Chaetothyriales</taxon>
        <taxon>Herpotrichiellaceae</taxon>
        <taxon>Exophiala</taxon>
    </lineage>
</organism>